<dbReference type="EMBL" id="AEON01000001">
    <property type="protein sequence ID" value="EFT83950.1"/>
    <property type="molecule type" value="Genomic_DNA"/>
</dbReference>
<feature type="domain" description="ABC transmembrane type-1" evidence="8">
    <location>
        <begin position="95"/>
        <end position="298"/>
    </location>
</feature>
<evidence type="ECO:0000256" key="4">
    <source>
        <dbReference type="ARBA" id="ARBA00022692"/>
    </source>
</evidence>
<keyword evidence="6 7" id="KW-0472">Membrane</keyword>
<dbReference type="HOGENOM" id="CLU_036879_0_0_11"/>
<dbReference type="Pfam" id="PF19300">
    <property type="entry name" value="BPD_transp_1_N"/>
    <property type="match status" value="1"/>
</dbReference>
<feature type="transmembrane region" description="Helical" evidence="7">
    <location>
        <begin position="97"/>
        <end position="119"/>
    </location>
</feature>
<feature type="transmembrane region" description="Helical" evidence="7">
    <location>
        <begin position="233"/>
        <end position="255"/>
    </location>
</feature>
<dbReference type="PANTHER" id="PTHR43163">
    <property type="entry name" value="DIPEPTIDE TRANSPORT SYSTEM PERMEASE PROTEIN DPPB-RELATED"/>
    <property type="match status" value="1"/>
</dbReference>
<dbReference type="KEGG" id="pdo:PSDT_0686"/>
<dbReference type="InterPro" id="IPR000515">
    <property type="entry name" value="MetI-like"/>
</dbReference>
<evidence type="ECO:0000256" key="5">
    <source>
        <dbReference type="ARBA" id="ARBA00022989"/>
    </source>
</evidence>
<keyword evidence="5 7" id="KW-1133">Transmembrane helix</keyword>
<evidence type="ECO:0000256" key="7">
    <source>
        <dbReference type="RuleBase" id="RU363032"/>
    </source>
</evidence>
<dbReference type="AlphaFoldDB" id="E6JZ60"/>
<comment type="caution">
    <text evidence="9">The sequence shown here is derived from an EMBL/GenBank/DDBJ whole genome shotgun (WGS) entry which is preliminary data.</text>
</comment>
<evidence type="ECO:0000256" key="1">
    <source>
        <dbReference type="ARBA" id="ARBA00004651"/>
    </source>
</evidence>
<dbReference type="Pfam" id="PF00528">
    <property type="entry name" value="BPD_transp_1"/>
    <property type="match status" value="1"/>
</dbReference>
<dbReference type="InterPro" id="IPR045621">
    <property type="entry name" value="BPD_transp_1_N"/>
</dbReference>
<gene>
    <name evidence="9" type="ORF">HMPREF0620_0955</name>
</gene>
<evidence type="ECO:0000256" key="2">
    <source>
        <dbReference type="ARBA" id="ARBA00022448"/>
    </source>
</evidence>
<dbReference type="PATRIC" id="fig|864564.6.peg.757"/>
<dbReference type="GO" id="GO:0055085">
    <property type="term" value="P:transmembrane transport"/>
    <property type="evidence" value="ECO:0007669"/>
    <property type="project" value="InterPro"/>
</dbReference>
<dbReference type="PANTHER" id="PTHR43163:SF7">
    <property type="entry name" value="DIPEPTIDE-TRANSPORT INTEGRAL MEMBRANE PROTEIN ABC TRANSPORTER DPPB-RELATED"/>
    <property type="match status" value="1"/>
</dbReference>
<dbReference type="Gene3D" id="1.10.3720.10">
    <property type="entry name" value="MetI-like"/>
    <property type="match status" value="1"/>
</dbReference>
<keyword evidence="4 7" id="KW-0812">Transmembrane</keyword>
<feature type="transmembrane region" description="Helical" evidence="7">
    <location>
        <begin position="131"/>
        <end position="155"/>
    </location>
</feature>
<dbReference type="CDD" id="cd06261">
    <property type="entry name" value="TM_PBP2"/>
    <property type="match status" value="1"/>
</dbReference>
<dbReference type="RefSeq" id="WP_006289338.1">
    <property type="nucleotide sequence ID" value="NZ_AP012333.1"/>
</dbReference>
<evidence type="ECO:0000256" key="3">
    <source>
        <dbReference type="ARBA" id="ARBA00022475"/>
    </source>
</evidence>
<keyword evidence="2 7" id="KW-0813">Transport</keyword>
<dbReference type="eggNOG" id="COG0601">
    <property type="taxonomic scope" value="Bacteria"/>
</dbReference>
<evidence type="ECO:0000313" key="9">
    <source>
        <dbReference type="EMBL" id="EFT83950.1"/>
    </source>
</evidence>
<dbReference type="Proteomes" id="UP000004946">
    <property type="component" value="Chromosome"/>
</dbReference>
<protein>
    <submittedName>
        <fullName evidence="9">ABC transporter, permease protein</fullName>
    </submittedName>
</protein>
<evidence type="ECO:0000313" key="10">
    <source>
        <dbReference type="Proteomes" id="UP000004946"/>
    </source>
</evidence>
<keyword evidence="3" id="KW-1003">Cell membrane</keyword>
<organism evidence="9 10">
    <name type="scientific">Parascardovia denticolens DSM 10105 = JCM 12538</name>
    <dbReference type="NCBI Taxonomy" id="864564"/>
    <lineage>
        <taxon>Bacteria</taxon>
        <taxon>Bacillati</taxon>
        <taxon>Actinomycetota</taxon>
        <taxon>Actinomycetes</taxon>
        <taxon>Bifidobacteriales</taxon>
        <taxon>Bifidobacteriaceae</taxon>
        <taxon>Parascardovia</taxon>
    </lineage>
</organism>
<dbReference type="GO" id="GO:0005886">
    <property type="term" value="C:plasma membrane"/>
    <property type="evidence" value="ECO:0007669"/>
    <property type="project" value="UniProtKB-SubCell"/>
</dbReference>
<dbReference type="SUPFAM" id="SSF161098">
    <property type="entry name" value="MetI-like"/>
    <property type="match status" value="1"/>
</dbReference>
<comment type="similarity">
    <text evidence="7">Belongs to the binding-protein-dependent transport system permease family.</text>
</comment>
<keyword evidence="10" id="KW-1185">Reference proteome</keyword>
<comment type="subcellular location">
    <subcellularLocation>
        <location evidence="1 7">Cell membrane</location>
        <topology evidence="1 7">Multi-pass membrane protein</topology>
    </subcellularLocation>
</comment>
<proteinExistence type="inferred from homology"/>
<feature type="transmembrane region" description="Helical" evidence="7">
    <location>
        <begin position="175"/>
        <end position="194"/>
    </location>
</feature>
<reference evidence="9 10" key="1">
    <citation type="submission" date="2010-12" db="EMBL/GenBank/DDBJ databases">
        <authorList>
            <person name="Muzny D."/>
            <person name="Qin X."/>
            <person name="Buhay C."/>
            <person name="Dugan-Rocha S."/>
            <person name="Ding Y."/>
            <person name="Chen G."/>
            <person name="Hawes A."/>
            <person name="Holder M."/>
            <person name="Jhangiani S."/>
            <person name="Johnson A."/>
            <person name="Khan Z."/>
            <person name="Li Z."/>
            <person name="Liu W."/>
            <person name="Liu X."/>
            <person name="Perez L."/>
            <person name="Shen H."/>
            <person name="Wang Q."/>
            <person name="Watt J."/>
            <person name="Xi L."/>
            <person name="Xin Y."/>
            <person name="Zhou J."/>
            <person name="Deng J."/>
            <person name="Jiang H."/>
            <person name="Liu Y."/>
            <person name="Qu J."/>
            <person name="Song X.-Z."/>
            <person name="Zhang L."/>
            <person name="Villasana D."/>
            <person name="Johnson A."/>
            <person name="Liu J."/>
            <person name="Liyanage D."/>
            <person name="Lorensuhewa L."/>
            <person name="Robinson T."/>
            <person name="Song A."/>
            <person name="Song B.-B."/>
            <person name="Dinh H."/>
            <person name="Thornton R."/>
            <person name="Coyle M."/>
            <person name="Francisco L."/>
            <person name="Jackson L."/>
            <person name="Javaid M."/>
            <person name="Korchina V."/>
            <person name="Kovar C."/>
            <person name="Mata R."/>
            <person name="Mathew T."/>
            <person name="Ngo R."/>
            <person name="Nguyen L."/>
            <person name="Nguyen N."/>
            <person name="Okwuonu G."/>
            <person name="Ongeri F."/>
            <person name="Pham C."/>
            <person name="Simmons D."/>
            <person name="Wilczek-Boney K."/>
            <person name="Hale W."/>
            <person name="Jakkamsetti A."/>
            <person name="Pham P."/>
            <person name="Ruth R."/>
            <person name="San Lucas F."/>
            <person name="Warren J."/>
            <person name="Zhang J."/>
            <person name="Zhao Z."/>
            <person name="Zhou C."/>
            <person name="Zhu D."/>
            <person name="Lee S."/>
            <person name="Bess C."/>
            <person name="Blankenburg K."/>
            <person name="Forbes L."/>
            <person name="Fu Q."/>
            <person name="Gubbala S."/>
            <person name="Hirani K."/>
            <person name="Jayaseelan J.C."/>
            <person name="Lara F."/>
            <person name="Munidasa M."/>
            <person name="Palculict T."/>
            <person name="Patil S."/>
            <person name="Pu L.-L."/>
            <person name="Saada N."/>
            <person name="Tang L."/>
            <person name="Weissenberger G."/>
            <person name="Zhu Y."/>
            <person name="Hemphill L."/>
            <person name="Shang Y."/>
            <person name="Youmans B."/>
            <person name="Ayvaz T."/>
            <person name="Ross M."/>
            <person name="Santibanez J."/>
            <person name="Aqrawi P."/>
            <person name="Gross S."/>
            <person name="Joshi V."/>
            <person name="Fowler G."/>
            <person name="Nazareth L."/>
            <person name="Reid J."/>
            <person name="Worley K."/>
            <person name="Petrosino J."/>
            <person name="Highlander S."/>
            <person name="Gibbs R."/>
        </authorList>
    </citation>
    <scope>NUCLEOTIDE SEQUENCE [LARGE SCALE GENOMIC DNA]</scope>
    <source>
        <strain evidence="9 10">DSM 10105</strain>
    </source>
</reference>
<name>E6JZ60_PARDN</name>
<accession>E6JZ60</accession>
<sequence length="312" mass="34640">MFRYFIRRLLQMIPVILGATLLIYALVFALPGDPVAAMFGSRPVNQQVAAQIRAEYNLDKPFFVQYLLFLKNAVTLDFGRTFSGQPVLSIMGRAFPVTIKLAIMAFVFEGLFGIVFGIISGLNKGKWFDSVILVLSLLLISVPTFVTGFVMQYFLGVKWHVFPVTASSNNSFLDLLMPAMVLGSASMAYIIRLTRTEVSSNRTLDYVRTARAKGMSNKNVIVRHILRNSLIPVVTYLGADLGALMGGAMISERIFNIFGVGYALYDGIYRGEQTLVVSLVTVLVFIFVICNLAVDMLYAVLDPRIRYHASQA</sequence>
<dbReference type="InterPro" id="IPR035906">
    <property type="entry name" value="MetI-like_sf"/>
</dbReference>
<evidence type="ECO:0000259" key="8">
    <source>
        <dbReference type="PROSITE" id="PS50928"/>
    </source>
</evidence>
<evidence type="ECO:0000256" key="6">
    <source>
        <dbReference type="ARBA" id="ARBA00023136"/>
    </source>
</evidence>
<feature type="transmembrane region" description="Helical" evidence="7">
    <location>
        <begin position="12"/>
        <end position="30"/>
    </location>
</feature>
<feature type="transmembrane region" description="Helical" evidence="7">
    <location>
        <begin position="275"/>
        <end position="301"/>
    </location>
</feature>
<dbReference type="PROSITE" id="PS50928">
    <property type="entry name" value="ABC_TM1"/>
    <property type="match status" value="1"/>
</dbReference>